<dbReference type="Pfam" id="PF02639">
    <property type="entry name" value="DUF188"/>
    <property type="match status" value="1"/>
</dbReference>
<dbReference type="NCBIfam" id="NF001095">
    <property type="entry name" value="PRK00124.1"/>
    <property type="match status" value="1"/>
</dbReference>
<dbReference type="OrthoDB" id="9798918at2"/>
<dbReference type="RefSeq" id="WP_033672579.1">
    <property type="nucleotide sequence ID" value="NZ_JOTM01000001.1"/>
</dbReference>
<name>A0A073KI07_9BACI</name>
<dbReference type="STRING" id="574375.AZF08_03075"/>
<evidence type="ECO:0000256" key="2">
    <source>
        <dbReference type="HAMAP-Rule" id="MF_00489"/>
    </source>
</evidence>
<dbReference type="EMBL" id="JOTM01000001">
    <property type="protein sequence ID" value="KEK26225.1"/>
    <property type="molecule type" value="Genomic_DNA"/>
</dbReference>
<dbReference type="InterPro" id="IPR003791">
    <property type="entry name" value="UPF0178"/>
</dbReference>
<protein>
    <recommendedName>
        <fullName evidence="2">UPF0178 protein BAGA_03020</fullName>
    </recommendedName>
</protein>
<comment type="similarity">
    <text evidence="1 2">Belongs to the UPF0178 family.</text>
</comment>
<dbReference type="HAMAP" id="MF_00489">
    <property type="entry name" value="UPF0178"/>
    <property type="match status" value="1"/>
</dbReference>
<dbReference type="PANTHER" id="PTHR35146:SF1">
    <property type="entry name" value="UPF0178 PROTEIN YAII"/>
    <property type="match status" value="1"/>
</dbReference>
<reference evidence="3 4" key="1">
    <citation type="submission" date="2014-06" db="EMBL/GenBank/DDBJ databases">
        <title>Draft genome sequence of Bacillus gaemokensis JCM 15801 (MCCC 1A00707).</title>
        <authorList>
            <person name="Lai Q."/>
            <person name="Liu Y."/>
            <person name="Shao Z."/>
        </authorList>
    </citation>
    <scope>NUCLEOTIDE SEQUENCE [LARGE SCALE GENOMIC DNA]</scope>
    <source>
        <strain evidence="3 4">JCM 15801</strain>
    </source>
</reference>
<organism evidence="3 4">
    <name type="scientific">Bacillus gaemokensis</name>
    <dbReference type="NCBI Taxonomy" id="574375"/>
    <lineage>
        <taxon>Bacteria</taxon>
        <taxon>Bacillati</taxon>
        <taxon>Bacillota</taxon>
        <taxon>Bacilli</taxon>
        <taxon>Bacillales</taxon>
        <taxon>Bacillaceae</taxon>
        <taxon>Bacillus</taxon>
        <taxon>Bacillus cereus group</taxon>
    </lineage>
</organism>
<comment type="caution">
    <text evidence="3">The sequence shown here is derived from an EMBL/GenBank/DDBJ whole genome shotgun (WGS) entry which is preliminary data.</text>
</comment>
<dbReference type="eggNOG" id="COG1671">
    <property type="taxonomic scope" value="Bacteria"/>
</dbReference>
<dbReference type="Proteomes" id="UP000027778">
    <property type="component" value="Unassembled WGS sequence"/>
</dbReference>
<dbReference type="PANTHER" id="PTHR35146">
    <property type="entry name" value="UPF0178 PROTEIN YAII"/>
    <property type="match status" value="1"/>
</dbReference>
<accession>A0A073KI07</accession>
<evidence type="ECO:0000313" key="4">
    <source>
        <dbReference type="Proteomes" id="UP000027778"/>
    </source>
</evidence>
<keyword evidence="4" id="KW-1185">Reference proteome</keyword>
<proteinExistence type="inferred from homology"/>
<gene>
    <name evidence="3" type="ORF">BAGA_03020</name>
</gene>
<evidence type="ECO:0000256" key="1">
    <source>
        <dbReference type="ARBA" id="ARBA00008522"/>
    </source>
</evidence>
<sequence length="152" mass="17395">MQNISKILVDADACPVKDEIVQVGTKFHVEILFVASYAHRSRKQQGNWIYVDSEQDEVDFYIYKNAKATDLVITQDMGLAGLLVKKGVYVLSPRGTFVTDEQMDTILYSRYVSAKLRRQGTYTKGPKSFSKHDRQCFFTSLEKILSNYKGIH</sequence>
<dbReference type="CDD" id="cd18720">
    <property type="entry name" value="PIN_YqxD-like"/>
    <property type="match status" value="1"/>
</dbReference>
<evidence type="ECO:0000313" key="3">
    <source>
        <dbReference type="EMBL" id="KEK26225.1"/>
    </source>
</evidence>
<dbReference type="AlphaFoldDB" id="A0A073KI07"/>